<comment type="caution">
    <text evidence="1">The sequence shown here is derived from an EMBL/GenBank/DDBJ whole genome shotgun (WGS) entry which is preliminary data.</text>
</comment>
<gene>
    <name evidence="1" type="ORF">QFC24_000864</name>
</gene>
<dbReference type="EMBL" id="JASBWV010000002">
    <property type="protein sequence ID" value="KAJ9127456.1"/>
    <property type="molecule type" value="Genomic_DNA"/>
</dbReference>
<keyword evidence="2" id="KW-1185">Reference proteome</keyword>
<evidence type="ECO:0000313" key="2">
    <source>
        <dbReference type="Proteomes" id="UP001234202"/>
    </source>
</evidence>
<name>A0ACC2XVM4_9TREE</name>
<organism evidence="1 2">
    <name type="scientific">Naganishia onofrii</name>
    <dbReference type="NCBI Taxonomy" id="1851511"/>
    <lineage>
        <taxon>Eukaryota</taxon>
        <taxon>Fungi</taxon>
        <taxon>Dikarya</taxon>
        <taxon>Basidiomycota</taxon>
        <taxon>Agaricomycotina</taxon>
        <taxon>Tremellomycetes</taxon>
        <taxon>Filobasidiales</taxon>
        <taxon>Filobasidiaceae</taxon>
        <taxon>Naganishia</taxon>
    </lineage>
</organism>
<dbReference type="Proteomes" id="UP001234202">
    <property type="component" value="Unassembled WGS sequence"/>
</dbReference>
<proteinExistence type="predicted"/>
<reference evidence="1" key="1">
    <citation type="submission" date="2023-04" db="EMBL/GenBank/DDBJ databases">
        <title>Draft Genome sequencing of Naganishia species isolated from polar environments using Oxford Nanopore Technology.</title>
        <authorList>
            <person name="Leo P."/>
            <person name="Venkateswaran K."/>
        </authorList>
    </citation>
    <scope>NUCLEOTIDE SEQUENCE</scope>
    <source>
        <strain evidence="1">DBVPG 5303</strain>
    </source>
</reference>
<sequence length="409" mass="45237">MANTLGMYRTVKRLGIPDSQIILMLADDVACNPRNGFPGAIYANSGRQLDLYGSGVDTKAANDEEDQPEQDEAQEGVKGVEGVEVDYRGYEVNVENFLRVLTGRLPPHMPPSKHLLTDSSSNIFIYLTGHGGDGFLKFQDNEEIGSRDLGDAVGQMWEKQRYNKMMVMVDTCQANTMYQDIYSPNVIATGSSQLGENSYSHHNDMDIGVAVIDSFTHYVLQYLEGIDKGSKATMQDFVRLRGSDQPTVKKFLIFLPVFFQTQFNIYDPEKIKSHPGIRKDLFPFDLQQTLVTDFFGGVSHVQIPLSHGNASLRGGVTNGTDIWYDLAEGEGIRTGLPAAATNRGERSLSSPVSDTSSFNGSSTSKAHDLSSSLTRSQDWLVVFALGLLFFTLSWTTSRPGRLSRKVKNE</sequence>
<protein>
    <submittedName>
        <fullName evidence="1">Uncharacterized protein</fullName>
    </submittedName>
</protein>
<evidence type="ECO:0000313" key="1">
    <source>
        <dbReference type="EMBL" id="KAJ9127456.1"/>
    </source>
</evidence>
<accession>A0ACC2XVM4</accession>